<keyword evidence="12" id="KW-0963">Cytoplasm</keyword>
<evidence type="ECO:0000256" key="7">
    <source>
        <dbReference type="ARBA" id="ARBA00022898"/>
    </source>
</evidence>
<dbReference type="GO" id="GO:0030170">
    <property type="term" value="F:pyridoxal phosphate binding"/>
    <property type="evidence" value="ECO:0007669"/>
    <property type="project" value="UniProtKB-UniRule"/>
</dbReference>
<feature type="binding site" evidence="12">
    <location>
        <begin position="78"/>
        <end position="79"/>
    </location>
    <ligand>
        <name>pyridoxal 5'-phosphate</name>
        <dbReference type="ChEBI" id="CHEBI:597326"/>
    </ligand>
</feature>
<comment type="caution">
    <text evidence="12">Lacks conserved residue(s) required for the propagation of feature annotation.</text>
</comment>
<dbReference type="EC" id="2.6.1.52" evidence="12"/>
<evidence type="ECO:0000256" key="3">
    <source>
        <dbReference type="ARBA" id="ARBA00006904"/>
    </source>
</evidence>
<evidence type="ECO:0000256" key="12">
    <source>
        <dbReference type="HAMAP-Rule" id="MF_00160"/>
    </source>
</evidence>
<feature type="binding site" evidence="12">
    <location>
        <position position="44"/>
    </location>
    <ligand>
        <name>L-glutamate</name>
        <dbReference type="ChEBI" id="CHEBI:29985"/>
    </ligand>
</feature>
<evidence type="ECO:0000256" key="9">
    <source>
        <dbReference type="ARBA" id="ARBA00023299"/>
    </source>
</evidence>
<dbReference type="HAMAP" id="MF_00160">
    <property type="entry name" value="SerC_aminotrans_5"/>
    <property type="match status" value="1"/>
</dbReference>
<dbReference type="UniPathway" id="UPA00244">
    <property type="reaction ID" value="UER00311"/>
</dbReference>
<evidence type="ECO:0000256" key="2">
    <source>
        <dbReference type="ARBA" id="ARBA00005099"/>
    </source>
</evidence>
<dbReference type="GO" id="GO:0005737">
    <property type="term" value="C:cytoplasm"/>
    <property type="evidence" value="ECO:0007669"/>
    <property type="project" value="UniProtKB-SubCell"/>
</dbReference>
<comment type="catalytic activity">
    <reaction evidence="11 12">
        <text>O-phospho-L-serine + 2-oxoglutarate = 3-phosphooxypyruvate + L-glutamate</text>
        <dbReference type="Rhea" id="RHEA:14329"/>
        <dbReference type="ChEBI" id="CHEBI:16810"/>
        <dbReference type="ChEBI" id="CHEBI:18110"/>
        <dbReference type="ChEBI" id="CHEBI:29985"/>
        <dbReference type="ChEBI" id="CHEBI:57524"/>
        <dbReference type="EC" id="2.6.1.52"/>
    </reaction>
</comment>
<comment type="subunit">
    <text evidence="12">Homodimer.</text>
</comment>
<feature type="binding site" evidence="12">
    <location>
        <begin position="238"/>
        <end position="239"/>
    </location>
    <ligand>
        <name>pyridoxal 5'-phosphate</name>
        <dbReference type="ChEBI" id="CHEBI:597326"/>
    </ligand>
</feature>
<organism evidence="14 15">
    <name type="scientific">Desulfobacter postgatei</name>
    <dbReference type="NCBI Taxonomy" id="2293"/>
    <lineage>
        <taxon>Bacteria</taxon>
        <taxon>Pseudomonadati</taxon>
        <taxon>Thermodesulfobacteriota</taxon>
        <taxon>Desulfobacteria</taxon>
        <taxon>Desulfobacterales</taxon>
        <taxon>Desulfobacteraceae</taxon>
        <taxon>Desulfobacter</taxon>
    </lineage>
</organism>
<evidence type="ECO:0000313" key="15">
    <source>
        <dbReference type="Proteomes" id="UP000231203"/>
    </source>
</evidence>
<comment type="function">
    <text evidence="12">Catalyzes the reversible conversion of 3-phosphohydroxypyruvate to phosphoserine and of 3-hydroxy-2-oxo-4-phosphonooxybutanoate to phosphohydroxythreonine.</text>
</comment>
<evidence type="ECO:0000256" key="11">
    <source>
        <dbReference type="ARBA" id="ARBA00049007"/>
    </source>
</evidence>
<dbReference type="GO" id="GO:0008615">
    <property type="term" value="P:pyridoxine biosynthetic process"/>
    <property type="evidence" value="ECO:0007669"/>
    <property type="project" value="UniProtKB-UniRule"/>
</dbReference>
<evidence type="ECO:0000259" key="13">
    <source>
        <dbReference type="Pfam" id="PF00266"/>
    </source>
</evidence>
<keyword evidence="8 12" id="KW-0664">Pyridoxine biosynthesis</keyword>
<accession>A0A2G6MTX2</accession>
<dbReference type="PIRSF" id="PIRSF000525">
    <property type="entry name" value="SerC"/>
    <property type="match status" value="1"/>
</dbReference>
<dbReference type="PANTHER" id="PTHR43247:SF1">
    <property type="entry name" value="PHOSPHOSERINE AMINOTRANSFERASE"/>
    <property type="match status" value="1"/>
</dbReference>
<name>A0A2G6MTX2_9BACT</name>
<dbReference type="AlphaFoldDB" id="A0A2G6MTX2"/>
<evidence type="ECO:0000256" key="10">
    <source>
        <dbReference type="ARBA" id="ARBA00047630"/>
    </source>
</evidence>
<dbReference type="Gene3D" id="3.90.1150.10">
    <property type="entry name" value="Aspartate Aminotransferase, domain 1"/>
    <property type="match status" value="1"/>
</dbReference>
<dbReference type="InterPro" id="IPR000192">
    <property type="entry name" value="Aminotrans_V_dom"/>
</dbReference>
<dbReference type="FunFam" id="3.90.1150.10:FF:000006">
    <property type="entry name" value="Phosphoserine aminotransferase"/>
    <property type="match status" value="1"/>
</dbReference>
<feature type="binding site" evidence="12">
    <location>
        <position position="196"/>
    </location>
    <ligand>
        <name>pyridoxal 5'-phosphate</name>
        <dbReference type="ChEBI" id="CHEBI:597326"/>
    </ligand>
</feature>
<dbReference type="Pfam" id="PF00266">
    <property type="entry name" value="Aminotran_5"/>
    <property type="match status" value="1"/>
</dbReference>
<comment type="pathway">
    <text evidence="1 12">Cofactor biosynthesis; pyridoxine 5'-phosphate biosynthesis; pyridoxine 5'-phosphate from D-erythrose 4-phosphate: step 3/5.</text>
</comment>
<keyword evidence="5 12" id="KW-0028">Amino-acid biosynthesis</keyword>
<dbReference type="FunFam" id="3.40.640.10:FF:000010">
    <property type="entry name" value="Phosphoserine aminotransferase"/>
    <property type="match status" value="1"/>
</dbReference>
<comment type="cofactor">
    <cofactor evidence="12">
        <name>pyridoxal 5'-phosphate</name>
        <dbReference type="ChEBI" id="CHEBI:597326"/>
    </cofactor>
    <text evidence="12">Binds 1 pyridoxal phosphate per subunit.</text>
</comment>
<keyword evidence="4 12" id="KW-0032">Aminotransferase</keyword>
<dbReference type="InterPro" id="IPR015421">
    <property type="entry name" value="PyrdxlP-dep_Trfase_major"/>
</dbReference>
<feature type="binding site" evidence="12">
    <location>
        <position position="104"/>
    </location>
    <ligand>
        <name>pyridoxal 5'-phosphate</name>
        <dbReference type="ChEBI" id="CHEBI:597326"/>
    </ligand>
</feature>
<evidence type="ECO:0000256" key="8">
    <source>
        <dbReference type="ARBA" id="ARBA00023096"/>
    </source>
</evidence>
<protein>
    <recommendedName>
        <fullName evidence="12">Phosphoserine aminotransferase</fullName>
        <ecNumber evidence="12">2.6.1.52</ecNumber>
    </recommendedName>
    <alternativeName>
        <fullName evidence="12">Phosphohydroxythreonine aminotransferase</fullName>
        <shortName evidence="12">PSAT</shortName>
    </alternativeName>
</protein>
<dbReference type="GO" id="GO:0004648">
    <property type="term" value="F:O-phospho-L-serine:2-oxoglutarate aminotransferase activity"/>
    <property type="evidence" value="ECO:0007669"/>
    <property type="project" value="UniProtKB-UniRule"/>
</dbReference>
<comment type="subcellular location">
    <subcellularLocation>
        <location evidence="12">Cytoplasm</location>
    </subcellularLocation>
</comment>
<dbReference type="InterPro" id="IPR015422">
    <property type="entry name" value="PyrdxlP-dep_Trfase_small"/>
</dbReference>
<evidence type="ECO:0000313" key="14">
    <source>
        <dbReference type="EMBL" id="PIE63441.1"/>
    </source>
</evidence>
<keyword evidence="9 12" id="KW-0718">Serine biosynthesis</keyword>
<feature type="binding site" evidence="12">
    <location>
        <position position="173"/>
    </location>
    <ligand>
        <name>pyridoxal 5'-phosphate</name>
        <dbReference type="ChEBI" id="CHEBI:597326"/>
    </ligand>
</feature>
<dbReference type="GO" id="GO:0006564">
    <property type="term" value="P:L-serine biosynthetic process"/>
    <property type="evidence" value="ECO:0007669"/>
    <property type="project" value="UniProtKB-UniRule"/>
</dbReference>
<feature type="modified residue" description="N6-(pyridoxal phosphate)lysine" evidence="12">
    <location>
        <position position="197"/>
    </location>
</feature>
<evidence type="ECO:0000256" key="5">
    <source>
        <dbReference type="ARBA" id="ARBA00022605"/>
    </source>
</evidence>
<comment type="catalytic activity">
    <reaction evidence="10 12">
        <text>4-(phosphooxy)-L-threonine + 2-oxoglutarate = (R)-3-hydroxy-2-oxo-4-phosphooxybutanoate + L-glutamate</text>
        <dbReference type="Rhea" id="RHEA:16573"/>
        <dbReference type="ChEBI" id="CHEBI:16810"/>
        <dbReference type="ChEBI" id="CHEBI:29985"/>
        <dbReference type="ChEBI" id="CHEBI:58452"/>
        <dbReference type="ChEBI" id="CHEBI:58538"/>
        <dbReference type="EC" id="2.6.1.52"/>
    </reaction>
</comment>
<dbReference type="UniPathway" id="UPA00135">
    <property type="reaction ID" value="UER00197"/>
</dbReference>
<evidence type="ECO:0000256" key="4">
    <source>
        <dbReference type="ARBA" id="ARBA00022576"/>
    </source>
</evidence>
<keyword evidence="6 12" id="KW-0808">Transferase</keyword>
<evidence type="ECO:0000256" key="1">
    <source>
        <dbReference type="ARBA" id="ARBA00004915"/>
    </source>
</evidence>
<gene>
    <name evidence="12" type="primary">serC</name>
    <name evidence="14" type="ORF">CSA25_00310</name>
</gene>
<sequence length="362" mass="40209">MTDQRIFNFNPGPAALPLPVLEEIQASFLNFSNSGMSITEISHRSSYFDDVINDAVERAKRLLGIDDQYHVLFLQGGASLQFAMIPMNFLSGDQSADYVNTGTWSTKAIKEAEIQNKKHVVVASSEDKDFSYIPEDIAFSKDAKYVHITSNNTIKGTQFANFPDTGGIPLVADMSSDFFSRPLPMEKFGMIYAGAQKNLGPSGTCMVILRKDLMETGNPDLPSMLKYSTYAGKNSMYNTPPCFGIYTIDLVLKWIEEEMGGLEKMDAFNQEKAGLLYDFMEASNFYRATARPDSRSLMNVTFRLPSEELEQKFIQEATTKGLGGLKGHRSVGGCRASIYNAATMEGVKALVEFMDAFQREAK</sequence>
<reference evidence="14 15" key="1">
    <citation type="submission" date="2017-10" db="EMBL/GenBank/DDBJ databases">
        <title>Novel microbial diversity and functional potential in the marine mammal oral microbiome.</title>
        <authorList>
            <person name="Dudek N.K."/>
            <person name="Sun C.L."/>
            <person name="Burstein D."/>
            <person name="Kantor R.S."/>
            <person name="Aliaga Goltsman D.S."/>
            <person name="Bik E.M."/>
            <person name="Thomas B.C."/>
            <person name="Banfield J.F."/>
            <person name="Relman D.A."/>
        </authorList>
    </citation>
    <scope>NUCLEOTIDE SEQUENCE [LARGE SCALE GENOMIC DNA]</scope>
    <source>
        <strain evidence="14">DOLJORAL78_47_202</strain>
    </source>
</reference>
<comment type="caution">
    <text evidence="14">The sequence shown here is derived from an EMBL/GenBank/DDBJ whole genome shotgun (WGS) entry which is preliminary data.</text>
</comment>
<dbReference type="SUPFAM" id="SSF53383">
    <property type="entry name" value="PLP-dependent transferases"/>
    <property type="match status" value="1"/>
</dbReference>
<comment type="similarity">
    <text evidence="3 12">Belongs to the class-V pyridoxal-phosphate-dependent aminotransferase family. SerC subfamily.</text>
</comment>
<evidence type="ECO:0000256" key="6">
    <source>
        <dbReference type="ARBA" id="ARBA00022679"/>
    </source>
</evidence>
<dbReference type="NCBIfam" id="NF003764">
    <property type="entry name" value="PRK05355.1"/>
    <property type="match status" value="1"/>
</dbReference>
<feature type="domain" description="Aminotransferase class V" evidence="13">
    <location>
        <begin position="6"/>
        <end position="350"/>
    </location>
</feature>
<comment type="pathway">
    <text evidence="2 12">Amino-acid biosynthesis; L-serine biosynthesis; L-serine from 3-phospho-D-glycerate: step 2/3.</text>
</comment>
<dbReference type="InterPro" id="IPR022278">
    <property type="entry name" value="Pser_aminoTfrase"/>
</dbReference>
<dbReference type="Proteomes" id="UP000231203">
    <property type="component" value="Unassembled WGS sequence"/>
</dbReference>
<dbReference type="InterPro" id="IPR015424">
    <property type="entry name" value="PyrdxlP-dep_Trfase"/>
</dbReference>
<feature type="binding site" evidence="12">
    <location>
        <position position="153"/>
    </location>
    <ligand>
        <name>pyridoxal 5'-phosphate</name>
        <dbReference type="ChEBI" id="CHEBI:597326"/>
    </ligand>
</feature>
<dbReference type="NCBIfam" id="TIGR01364">
    <property type="entry name" value="serC_1"/>
    <property type="match status" value="1"/>
</dbReference>
<keyword evidence="7 12" id="KW-0663">Pyridoxal phosphate</keyword>
<dbReference type="PANTHER" id="PTHR43247">
    <property type="entry name" value="PHOSPHOSERINE AMINOTRANSFERASE"/>
    <property type="match status" value="1"/>
</dbReference>
<dbReference type="Gene3D" id="3.40.640.10">
    <property type="entry name" value="Type I PLP-dependent aspartate aminotransferase-like (Major domain)"/>
    <property type="match status" value="1"/>
</dbReference>
<dbReference type="EMBL" id="PDTI01000006">
    <property type="protein sequence ID" value="PIE63441.1"/>
    <property type="molecule type" value="Genomic_DNA"/>
</dbReference>
<proteinExistence type="inferred from homology"/>